<keyword evidence="7" id="KW-1185">Reference proteome</keyword>
<dbReference type="Pfam" id="PF04079">
    <property type="entry name" value="SMC_ScpB"/>
    <property type="match status" value="1"/>
</dbReference>
<feature type="compositionally biased region" description="Polar residues" evidence="5">
    <location>
        <begin position="1"/>
        <end position="10"/>
    </location>
</feature>
<dbReference type="PANTHER" id="PTHR34298">
    <property type="entry name" value="SEGREGATION AND CONDENSATION PROTEIN B"/>
    <property type="match status" value="1"/>
</dbReference>
<name>A0A5B1CE54_9BACT</name>
<keyword evidence="2" id="KW-0132">Cell division</keyword>
<keyword evidence="4" id="KW-0131">Cell cycle</keyword>
<keyword evidence="1" id="KW-0963">Cytoplasm</keyword>
<proteinExistence type="predicted"/>
<evidence type="ECO:0000256" key="2">
    <source>
        <dbReference type="ARBA" id="ARBA00022618"/>
    </source>
</evidence>
<dbReference type="GO" id="GO:0051301">
    <property type="term" value="P:cell division"/>
    <property type="evidence" value="ECO:0007669"/>
    <property type="project" value="UniProtKB-KW"/>
</dbReference>
<dbReference type="InterPro" id="IPR036388">
    <property type="entry name" value="WH-like_DNA-bd_sf"/>
</dbReference>
<dbReference type="RefSeq" id="WP_068267354.1">
    <property type="nucleotide sequence ID" value="NZ_LWSK01000194.1"/>
</dbReference>
<keyword evidence="3" id="KW-0159">Chromosome partition</keyword>
<evidence type="ECO:0000256" key="5">
    <source>
        <dbReference type="SAM" id="MobiDB-lite"/>
    </source>
</evidence>
<organism evidence="6 7">
    <name type="scientific">Rubripirellula obstinata</name>
    <dbReference type="NCBI Taxonomy" id="406547"/>
    <lineage>
        <taxon>Bacteria</taxon>
        <taxon>Pseudomonadati</taxon>
        <taxon>Planctomycetota</taxon>
        <taxon>Planctomycetia</taxon>
        <taxon>Pirellulales</taxon>
        <taxon>Pirellulaceae</taxon>
        <taxon>Rubripirellula</taxon>
    </lineage>
</organism>
<dbReference type="OrthoDB" id="258422at2"/>
<accession>A0A5B1CE54</accession>
<feature type="compositionally biased region" description="Acidic residues" evidence="5">
    <location>
        <begin position="50"/>
        <end position="60"/>
    </location>
</feature>
<dbReference type="InterPro" id="IPR036390">
    <property type="entry name" value="WH_DNA-bd_sf"/>
</dbReference>
<evidence type="ECO:0000256" key="1">
    <source>
        <dbReference type="ARBA" id="ARBA00022490"/>
    </source>
</evidence>
<dbReference type="GO" id="GO:0051304">
    <property type="term" value="P:chromosome separation"/>
    <property type="evidence" value="ECO:0007669"/>
    <property type="project" value="InterPro"/>
</dbReference>
<reference evidence="6 7" key="1">
    <citation type="submission" date="2019-08" db="EMBL/GenBank/DDBJ databases">
        <title>Deep-cultivation of Planctomycetes and their phenomic and genomic characterization uncovers novel biology.</title>
        <authorList>
            <person name="Wiegand S."/>
            <person name="Jogler M."/>
            <person name="Boedeker C."/>
            <person name="Pinto D."/>
            <person name="Vollmers J."/>
            <person name="Rivas-Marin E."/>
            <person name="Kohn T."/>
            <person name="Peeters S.H."/>
            <person name="Heuer A."/>
            <person name="Rast P."/>
            <person name="Oberbeckmann S."/>
            <person name="Bunk B."/>
            <person name="Jeske O."/>
            <person name="Meyerdierks A."/>
            <person name="Storesund J.E."/>
            <person name="Kallscheuer N."/>
            <person name="Luecker S."/>
            <person name="Lage O.M."/>
            <person name="Pohl T."/>
            <person name="Merkel B.J."/>
            <person name="Hornburger P."/>
            <person name="Mueller R.-W."/>
            <person name="Bruemmer F."/>
            <person name="Labrenz M."/>
            <person name="Spormann A.M."/>
            <person name="Op Den Camp H."/>
            <person name="Overmann J."/>
            <person name="Amann R."/>
            <person name="Jetten M.S.M."/>
            <person name="Mascher T."/>
            <person name="Medema M.H."/>
            <person name="Devos D.P."/>
            <person name="Kaster A.-K."/>
            <person name="Ovreas L."/>
            <person name="Rohde M."/>
            <person name="Galperin M.Y."/>
            <person name="Jogler C."/>
        </authorList>
    </citation>
    <scope>NUCLEOTIDE SEQUENCE [LARGE SCALE GENOMIC DNA]</scope>
    <source>
        <strain evidence="6 7">LF1</strain>
    </source>
</reference>
<feature type="region of interest" description="Disordered" evidence="5">
    <location>
        <begin position="1"/>
        <end position="60"/>
    </location>
</feature>
<protein>
    <submittedName>
        <fullName evidence="6">Segregation and condensation protein B</fullName>
    </submittedName>
</protein>
<evidence type="ECO:0000313" key="7">
    <source>
        <dbReference type="Proteomes" id="UP000322699"/>
    </source>
</evidence>
<evidence type="ECO:0000256" key="3">
    <source>
        <dbReference type="ARBA" id="ARBA00022829"/>
    </source>
</evidence>
<dbReference type="Gene3D" id="1.10.10.10">
    <property type="entry name" value="Winged helix-like DNA-binding domain superfamily/Winged helix DNA-binding domain"/>
    <property type="match status" value="2"/>
</dbReference>
<evidence type="ECO:0000256" key="4">
    <source>
        <dbReference type="ARBA" id="ARBA00023306"/>
    </source>
</evidence>
<dbReference type="EMBL" id="VRLW01000001">
    <property type="protein sequence ID" value="KAA1258501.1"/>
    <property type="molecule type" value="Genomic_DNA"/>
</dbReference>
<dbReference type="SUPFAM" id="SSF46785">
    <property type="entry name" value="Winged helix' DNA-binding domain"/>
    <property type="match status" value="2"/>
</dbReference>
<dbReference type="AlphaFoldDB" id="A0A5B1CE54"/>
<comment type="caution">
    <text evidence="6">The sequence shown here is derived from an EMBL/GenBank/DDBJ whole genome shotgun (WGS) entry which is preliminary data.</text>
</comment>
<dbReference type="InterPro" id="IPR005234">
    <property type="entry name" value="ScpB_csome_segregation"/>
</dbReference>
<dbReference type="Proteomes" id="UP000322699">
    <property type="component" value="Unassembled WGS sequence"/>
</dbReference>
<sequence length="255" mass="28410">MTQSDNVDPSKSTEDVSSDEPLDGFSLDDLGAAYAKAAAEHDPESFAPPLEDESLENPDEAAEGFPDAVLEDLEVDEVVSPEAIIEGALFVGHPENKPLTEERLANLIRGVEPDEVVSIIDGLNQSYRDQDQALRIVRDDFGFKMTIAPEVESVRRSFLGKVRETRLSQSAIEVLSLVAYQPGITAQKVQDQRGRESHSLLNQLVRRQLLEIQRVKPDGGGRAIPQYYPTERFLYFFGIETLEDLPQVEEGLREE</sequence>
<dbReference type="PANTHER" id="PTHR34298:SF2">
    <property type="entry name" value="SEGREGATION AND CONDENSATION PROTEIN B"/>
    <property type="match status" value="1"/>
</dbReference>
<gene>
    <name evidence="6" type="primary">scpB</name>
    <name evidence="6" type="ORF">LF1_10210</name>
</gene>
<evidence type="ECO:0000313" key="6">
    <source>
        <dbReference type="EMBL" id="KAA1258501.1"/>
    </source>
</evidence>